<name>A0ABU5FN20_9PSED</name>
<feature type="domain" description="Integral membrane protein YccS N-terminal" evidence="8">
    <location>
        <begin position="71"/>
        <end position="355"/>
    </location>
</feature>
<feature type="transmembrane region" description="Helical" evidence="7">
    <location>
        <begin position="516"/>
        <end position="538"/>
    </location>
</feature>
<evidence type="ECO:0000256" key="7">
    <source>
        <dbReference type="SAM" id="Phobius"/>
    </source>
</evidence>
<protein>
    <submittedName>
        <fullName evidence="10">YccS family putative transporter</fullName>
    </submittedName>
</protein>
<evidence type="ECO:0000313" key="10">
    <source>
        <dbReference type="EMBL" id="MDY4303544.1"/>
    </source>
</evidence>
<keyword evidence="5 7" id="KW-0472">Membrane</keyword>
<feature type="transmembrane region" description="Helical" evidence="7">
    <location>
        <begin position="116"/>
        <end position="134"/>
    </location>
</feature>
<dbReference type="InterPro" id="IPR010019">
    <property type="entry name" value="Integral_membrane_YccS"/>
</dbReference>
<dbReference type="PANTHER" id="PTHR30509">
    <property type="entry name" value="P-HYDROXYBENZOIC ACID EFFLUX PUMP SUBUNIT-RELATED"/>
    <property type="match status" value="1"/>
</dbReference>
<comment type="similarity">
    <text evidence="6">Belongs to the YccS/YhfK family.</text>
</comment>
<feature type="domain" description="Integral membrane bound transporter" evidence="9">
    <location>
        <begin position="414"/>
        <end position="530"/>
    </location>
</feature>
<dbReference type="InterPro" id="IPR049453">
    <property type="entry name" value="Memb_transporter_dom"/>
</dbReference>
<feature type="transmembrane region" description="Helical" evidence="7">
    <location>
        <begin position="493"/>
        <end position="510"/>
    </location>
</feature>
<evidence type="ECO:0000256" key="1">
    <source>
        <dbReference type="ARBA" id="ARBA00004651"/>
    </source>
</evidence>
<organism evidence="10 11">
    <name type="scientific">Pseudomonas salmasensis</name>
    <dbReference type="NCBI Taxonomy" id="2745514"/>
    <lineage>
        <taxon>Bacteria</taxon>
        <taxon>Pseudomonadati</taxon>
        <taxon>Pseudomonadota</taxon>
        <taxon>Gammaproteobacteria</taxon>
        <taxon>Pseudomonadales</taxon>
        <taxon>Pseudomonadaceae</taxon>
        <taxon>Pseudomonas</taxon>
    </lineage>
</organism>
<dbReference type="PANTHER" id="PTHR30509:SF8">
    <property type="entry name" value="INNER MEMBRANE PROTEIN YCCS"/>
    <property type="match status" value="1"/>
</dbReference>
<gene>
    <name evidence="10" type="primary">yccS</name>
    <name evidence="10" type="ORF">SO486_26645</name>
</gene>
<dbReference type="EMBL" id="JAXGGE010000001">
    <property type="protein sequence ID" value="MDY4303544.1"/>
    <property type="molecule type" value="Genomic_DNA"/>
</dbReference>
<accession>A0ABU5FN20</accession>
<dbReference type="InterPro" id="IPR032692">
    <property type="entry name" value="YccS_N"/>
</dbReference>
<evidence type="ECO:0000256" key="4">
    <source>
        <dbReference type="ARBA" id="ARBA00022989"/>
    </source>
</evidence>
<keyword evidence="11" id="KW-1185">Reference proteome</keyword>
<proteinExistence type="inferred from homology"/>
<evidence type="ECO:0000313" key="11">
    <source>
        <dbReference type="Proteomes" id="UP001277967"/>
    </source>
</evidence>
<dbReference type="RefSeq" id="WP_320749442.1">
    <property type="nucleotide sequence ID" value="NZ_CP152477.1"/>
</dbReference>
<keyword evidence="4 7" id="KW-1133">Transmembrane helix</keyword>
<feature type="transmembrane region" description="Helical" evidence="7">
    <location>
        <begin position="44"/>
        <end position="61"/>
    </location>
</feature>
<dbReference type="Pfam" id="PF12805">
    <property type="entry name" value="FUSC-like"/>
    <property type="match status" value="1"/>
</dbReference>
<feature type="transmembrane region" description="Helical" evidence="7">
    <location>
        <begin position="445"/>
        <end position="463"/>
    </location>
</feature>
<evidence type="ECO:0000256" key="6">
    <source>
        <dbReference type="ARBA" id="ARBA00043993"/>
    </source>
</evidence>
<dbReference type="InterPro" id="IPR010020">
    <property type="entry name" value="Integral_membrane_YCCS_YHJK"/>
</dbReference>
<reference evidence="10 11" key="1">
    <citation type="submission" date="2023-11" db="EMBL/GenBank/DDBJ databases">
        <title>Genome sequence of Pseudomonas salmasensis Strain SLU99.</title>
        <authorList>
            <person name="Ghadamgahi F."/>
            <person name="Kalyandurg P.B."/>
            <person name="Catara V."/>
            <person name="Vetukuri R."/>
            <person name="Ghosh S."/>
        </authorList>
    </citation>
    <scope>NUCLEOTIDE SEQUENCE [LARGE SCALE GENOMIC DNA]</scope>
    <source>
        <strain evidence="10 11">SLU99</strain>
    </source>
</reference>
<comment type="subcellular location">
    <subcellularLocation>
        <location evidence="1">Cell membrane</location>
        <topology evidence="1">Multi-pass membrane protein</topology>
    </subcellularLocation>
</comment>
<dbReference type="NCBIfam" id="TIGR01666">
    <property type="entry name" value="YCCS"/>
    <property type="match status" value="1"/>
</dbReference>
<comment type="caution">
    <text evidence="10">The sequence shown here is derived from an EMBL/GenBank/DDBJ whole genome shotgun (WGS) entry which is preliminary data.</text>
</comment>
<feature type="transmembrane region" description="Helical" evidence="7">
    <location>
        <begin position="469"/>
        <end position="486"/>
    </location>
</feature>
<sequence length="727" mass="80399">MSSTSFKQSMRRLWALDKFSYSVRVFIALTGSMALCWYQDEMTLLIPLFLGIIASALAETDDSWQGRLNALAVTLVCFSIAALSVELLFPYPWIFAIALALASFCLTMLGALGERYGAIASATLILSVYTMIGVDQRGGAVTDFWHEPLLLVAGAAWYGALSVLWQALFSNQPVQQSLARLFRELGRYLKLKSSLFEPIRQLDVEARRLELAQQNGRVVAALNAAKEIILHRVGNGRPGSKVSRYLKLYFLAQDIHERASSSHYPYNALTEAFFHSDVLFRCQRLLRQQGKACQTLAESIQLRQPFIYDDSFAQALGDLNASLEHLRIQSNPAWRGLLRSLRALAANLSTLDRLLGDASNPDALADATDSNLLDRAPRNLKEMWTRLRTQLTPTSLLFRHALRLSLALTVGYATLHAIHASQGYWIILTTLFVCQPSYGATRRKLGQRIIGTAIGLTVAWALFDLFPNPVVQSMFAIAAGLVFFINRTTRYTLATAAITLMVLFCFNQVGDGYGLFLPRLFDTLLGSLIAGLAVFLFLPDWQGRRLNKVLANTLTCNSIYLRQIMQQYAAGKSDDLAYRLARRNAHNADAALSTTLANMLMEPGHFRKEADVGFRFLVLSHTLLSYLSGLGAHRDTQLPADVREHLIEGAGNSLAASIDEIATGLANKQPIAIQSDAEEGLAAELEQMPDEIDEAQRLVQTQLALICRQLGPLRTLAAHLIKDTGAA</sequence>
<feature type="transmembrane region" description="Helical" evidence="7">
    <location>
        <begin position="68"/>
        <end position="85"/>
    </location>
</feature>
<feature type="transmembrane region" description="Helical" evidence="7">
    <location>
        <begin position="149"/>
        <end position="169"/>
    </location>
</feature>
<keyword evidence="2" id="KW-1003">Cell membrane</keyword>
<dbReference type="Pfam" id="PF13515">
    <property type="entry name" value="FUSC_2"/>
    <property type="match status" value="1"/>
</dbReference>
<evidence type="ECO:0000259" key="8">
    <source>
        <dbReference type="Pfam" id="PF12805"/>
    </source>
</evidence>
<feature type="transmembrane region" description="Helical" evidence="7">
    <location>
        <begin position="21"/>
        <end position="38"/>
    </location>
</feature>
<dbReference type="NCBIfam" id="TIGR01667">
    <property type="entry name" value="YCCS_YHFK"/>
    <property type="match status" value="1"/>
</dbReference>
<evidence type="ECO:0000256" key="2">
    <source>
        <dbReference type="ARBA" id="ARBA00022475"/>
    </source>
</evidence>
<evidence type="ECO:0000256" key="3">
    <source>
        <dbReference type="ARBA" id="ARBA00022692"/>
    </source>
</evidence>
<dbReference type="Proteomes" id="UP001277967">
    <property type="component" value="Unassembled WGS sequence"/>
</dbReference>
<evidence type="ECO:0000256" key="5">
    <source>
        <dbReference type="ARBA" id="ARBA00023136"/>
    </source>
</evidence>
<evidence type="ECO:0000259" key="9">
    <source>
        <dbReference type="Pfam" id="PF13515"/>
    </source>
</evidence>
<keyword evidence="3 7" id="KW-0812">Transmembrane</keyword>
<feature type="transmembrane region" description="Helical" evidence="7">
    <location>
        <begin position="91"/>
        <end position="109"/>
    </location>
</feature>